<comment type="caution">
    <text evidence="4">The sequence shown here is derived from an EMBL/GenBank/DDBJ whole genome shotgun (WGS) entry which is preliminary data.</text>
</comment>
<dbReference type="Gene3D" id="1.25.40.10">
    <property type="entry name" value="Tetratricopeptide repeat domain"/>
    <property type="match status" value="1"/>
</dbReference>
<reference evidence="4 5" key="1">
    <citation type="submission" date="2019-11" db="EMBL/GenBank/DDBJ databases">
        <authorList>
            <person name="Dong K."/>
        </authorList>
    </citation>
    <scope>NUCLEOTIDE SEQUENCE [LARGE SCALE GENOMIC DNA]</scope>
    <source>
        <strain evidence="4 5">DK608</strain>
    </source>
</reference>
<gene>
    <name evidence="4" type="ORF">GL284_03875</name>
</gene>
<dbReference type="InterPro" id="IPR011990">
    <property type="entry name" value="TPR-like_helical_dom_sf"/>
</dbReference>
<dbReference type="AlphaFoldDB" id="A0A6L6IXT2"/>
<organism evidence="4 5">
    <name type="scientific">Paracoccus shanxieyensis</name>
    <dbReference type="NCBI Taxonomy" id="2675752"/>
    <lineage>
        <taxon>Bacteria</taxon>
        <taxon>Pseudomonadati</taxon>
        <taxon>Pseudomonadota</taxon>
        <taxon>Alphaproteobacteria</taxon>
        <taxon>Rhodobacterales</taxon>
        <taxon>Paracoccaceae</taxon>
        <taxon>Paracoccus</taxon>
    </lineage>
</organism>
<dbReference type="Proteomes" id="UP000478740">
    <property type="component" value="Unassembled WGS sequence"/>
</dbReference>
<feature type="region of interest" description="Disordered" evidence="2">
    <location>
        <begin position="41"/>
        <end position="87"/>
    </location>
</feature>
<dbReference type="EMBL" id="WMII01000003">
    <property type="protein sequence ID" value="MTH63404.1"/>
    <property type="molecule type" value="Genomic_DNA"/>
</dbReference>
<dbReference type="PROSITE" id="PS50005">
    <property type="entry name" value="TPR"/>
    <property type="match status" value="2"/>
</dbReference>
<dbReference type="SMART" id="SM00028">
    <property type="entry name" value="TPR"/>
    <property type="match status" value="3"/>
</dbReference>
<evidence type="ECO:0000256" key="3">
    <source>
        <dbReference type="SAM" id="SignalP"/>
    </source>
</evidence>
<dbReference type="Pfam" id="PF13432">
    <property type="entry name" value="TPR_16"/>
    <property type="match status" value="1"/>
</dbReference>
<proteinExistence type="predicted"/>
<protein>
    <submittedName>
        <fullName evidence="4">Tetratricopeptide repeat protein</fullName>
    </submittedName>
</protein>
<evidence type="ECO:0000256" key="1">
    <source>
        <dbReference type="PROSITE-ProRule" id="PRU00339"/>
    </source>
</evidence>
<feature type="repeat" description="TPR" evidence="1">
    <location>
        <begin position="198"/>
        <end position="231"/>
    </location>
</feature>
<feature type="repeat" description="TPR" evidence="1">
    <location>
        <begin position="164"/>
        <end position="197"/>
    </location>
</feature>
<evidence type="ECO:0000256" key="2">
    <source>
        <dbReference type="SAM" id="MobiDB-lite"/>
    </source>
</evidence>
<keyword evidence="3" id="KW-0732">Signal</keyword>
<feature type="signal peptide" evidence="3">
    <location>
        <begin position="1"/>
        <end position="24"/>
    </location>
</feature>
<keyword evidence="1" id="KW-0802">TPR repeat</keyword>
<dbReference type="InterPro" id="IPR019734">
    <property type="entry name" value="TPR_rpt"/>
</dbReference>
<evidence type="ECO:0000313" key="4">
    <source>
        <dbReference type="EMBL" id="MTH63404.1"/>
    </source>
</evidence>
<dbReference type="Pfam" id="PF13174">
    <property type="entry name" value="TPR_6"/>
    <property type="match status" value="1"/>
</dbReference>
<dbReference type="SUPFAM" id="SSF48452">
    <property type="entry name" value="TPR-like"/>
    <property type="match status" value="1"/>
</dbReference>
<accession>A0A6L6IXT2</accession>
<name>A0A6L6IXT2_9RHOB</name>
<sequence>MRWPVPHFHIAVAAGLILWPAAVAPGFAEPASAGYRVIPVQTDAPPENAQPENAPPEDDSPQDAPDDQAPPDEALTEPAAPPEPTAEARLREREDLDALFAELAEPEGEAWSRAETDILRIWSRSGSASMDMLLKRGEAALDAGDTGSAIGHLTALTDHAPDFAGGWYLRGVAFYLQGDYGVAIADMAETLKLEPRHFGALTQLGAMFEELGDNDRALDAYRASLKIHPHQQDAADAVTRLEAQSEGTDA</sequence>
<keyword evidence="5" id="KW-1185">Reference proteome</keyword>
<feature type="compositionally biased region" description="Acidic residues" evidence="2">
    <location>
        <begin position="55"/>
        <end position="70"/>
    </location>
</feature>
<evidence type="ECO:0000313" key="5">
    <source>
        <dbReference type="Proteomes" id="UP000478740"/>
    </source>
</evidence>
<feature type="chain" id="PRO_5026912930" evidence="3">
    <location>
        <begin position="25"/>
        <end position="250"/>
    </location>
</feature>